<protein>
    <recommendedName>
        <fullName evidence="2">Retrotransposon gag domain-containing protein</fullName>
    </recommendedName>
</protein>
<gene>
    <name evidence="3" type="ORF">BBRV_LOCUS117747</name>
</gene>
<dbReference type="InterPro" id="IPR005162">
    <property type="entry name" value="Retrotrans_gag_dom"/>
</dbReference>
<reference evidence="3" key="1">
    <citation type="submission" date="2020-07" db="EMBL/GenBank/DDBJ databases">
        <authorList>
            <person name="Ferguson B K."/>
        </authorList>
    </citation>
    <scope>NUCLEOTIDE SEQUENCE</scope>
    <source>
        <strain evidence="3">L06</strain>
    </source>
</reference>
<feature type="region of interest" description="Disordered" evidence="1">
    <location>
        <begin position="1"/>
        <end position="21"/>
    </location>
</feature>
<evidence type="ECO:0000259" key="2">
    <source>
        <dbReference type="Pfam" id="PF03732"/>
    </source>
</evidence>
<sequence>MPSRQSQPITQPNWDRPSAQSTYHVDDGMLGPERVLSTIPVATTAQVTNTTTSWTTTGTTSCPTGRAYSSYRDRPITSNPYRPLPTEMPPQTCYGLSEPDPRRPSEEYRPAEQAQPNNSYWSHPNNVTHTVHSSTLAELTGREFRVYNVFKSEGISFGGADHEDPHFFLTRVEECVENHNLSEAEMLRALPTTFKGDAATWYRLERRNIRTKRDFVQAFRLTFCPRNHEANLRKDIERRTQAESESIRSYVLNMRGLFANLSTPPTPRPFESAGHSPIPAAPEIYVRNTEAELQQLSRATGRGSDI</sequence>
<feature type="compositionally biased region" description="Low complexity" evidence="1">
    <location>
        <begin position="52"/>
        <end position="64"/>
    </location>
</feature>
<proteinExistence type="predicted"/>
<evidence type="ECO:0000313" key="3">
    <source>
        <dbReference type="EMBL" id="CAD1580706.1"/>
    </source>
</evidence>
<accession>A0A6V7LYS8</accession>
<organism evidence="3">
    <name type="scientific">Bracon brevicornis</name>
    <dbReference type="NCBI Taxonomy" id="1563983"/>
    <lineage>
        <taxon>Eukaryota</taxon>
        <taxon>Metazoa</taxon>
        <taxon>Ecdysozoa</taxon>
        <taxon>Arthropoda</taxon>
        <taxon>Hexapoda</taxon>
        <taxon>Insecta</taxon>
        <taxon>Pterygota</taxon>
        <taxon>Neoptera</taxon>
        <taxon>Endopterygota</taxon>
        <taxon>Hymenoptera</taxon>
        <taxon>Apocrita</taxon>
        <taxon>Ichneumonoidea</taxon>
        <taxon>Braconidae</taxon>
        <taxon>Braconinae</taxon>
        <taxon>Bracon</taxon>
    </lineage>
</organism>
<dbReference type="PANTHER" id="PTHR33223">
    <property type="entry name" value="CCHC-TYPE DOMAIN-CONTAINING PROTEIN"/>
    <property type="match status" value="1"/>
</dbReference>
<dbReference type="PANTHER" id="PTHR33223:SF6">
    <property type="entry name" value="CCHC-TYPE DOMAIN-CONTAINING PROTEIN"/>
    <property type="match status" value="1"/>
</dbReference>
<dbReference type="Pfam" id="PF03732">
    <property type="entry name" value="Retrotrans_gag"/>
    <property type="match status" value="1"/>
</dbReference>
<feature type="compositionally biased region" description="Basic and acidic residues" evidence="1">
    <location>
        <begin position="99"/>
        <end position="110"/>
    </location>
</feature>
<feature type="domain" description="Retrotransposon gag" evidence="2">
    <location>
        <begin position="191"/>
        <end position="262"/>
    </location>
</feature>
<dbReference type="EMBL" id="CADCXW020000345">
    <property type="protein sequence ID" value="CAD1580706.1"/>
    <property type="molecule type" value="Genomic_DNA"/>
</dbReference>
<dbReference type="AlphaFoldDB" id="A0A6V7LYS8"/>
<name>A0A6V7LYS8_9HYME</name>
<feature type="compositionally biased region" description="Polar residues" evidence="1">
    <location>
        <begin position="114"/>
        <end position="124"/>
    </location>
</feature>
<feature type="region of interest" description="Disordered" evidence="1">
    <location>
        <begin position="52"/>
        <end position="124"/>
    </location>
</feature>
<evidence type="ECO:0000256" key="1">
    <source>
        <dbReference type="SAM" id="MobiDB-lite"/>
    </source>
</evidence>